<evidence type="ECO:0000256" key="3">
    <source>
        <dbReference type="ARBA" id="ARBA00022842"/>
    </source>
</evidence>
<sequence length="537" mass="59658">MADSAVFPRSSSNTQPTGRTRARSSTEPTEIFPVPVSRPPLHKAVSRHRPPTYSLLPALPASGVANLPRRHVSIRHEKSIDAIMQYSSPTSTSESVSHHRVPSATSDISINSTPAPGSIRIPARRSSRHSLIGDSPKETSRKKSLGSVSEELRIREEAHEREWMTGKSPEGPKHKQKEGDTSPRWSKSEVNFSQMATFSQSPPLRDDLVRGSSLNWTKEKENILKGPFNYLESHPGKDIRSQLIAAFNAWLDVPEESLNVIRRVVAMLHTASLLIDDVEDNSQLRRGIPVAHNVFGTAQTINSANYVYFCALKELAILNNPAVIQIYTEELVNLHRGQGMDLFWRDTLTCPSEDDYLEMVGNKTGGLFRLAIKLMCAESPSHNAHPDPSQRNDYVPLVNTIGLLFQILDDYKNLSDTIYTQNKGLCEDLTEGKFSFPIIHAIRADPGNLVLINILKQKTTDDEVKKYAVAYMDRAGSFSYTRKVLRGLTKKALTQVDEVDAGRGRGEQMKTILEKLRVDRNHQRGVSTPAAGGASIA</sequence>
<keyword evidence="2" id="KW-0479">Metal-binding</keyword>
<evidence type="ECO:0000313" key="5">
    <source>
        <dbReference type="EMBL" id="KJX97533.1"/>
    </source>
</evidence>
<feature type="region of interest" description="Disordered" evidence="4">
    <location>
        <begin position="88"/>
        <end position="187"/>
    </location>
</feature>
<dbReference type="SFLD" id="SFLDS00005">
    <property type="entry name" value="Isoprenoid_Synthase_Type_I"/>
    <property type="match status" value="1"/>
</dbReference>
<dbReference type="Pfam" id="PF00348">
    <property type="entry name" value="polyprenyl_synt"/>
    <property type="match status" value="1"/>
</dbReference>
<dbReference type="SUPFAM" id="SSF48576">
    <property type="entry name" value="Terpenoid synthases"/>
    <property type="match status" value="1"/>
</dbReference>
<dbReference type="PROSITE" id="PS00444">
    <property type="entry name" value="POLYPRENYL_SYNTHASE_2"/>
    <property type="match status" value="1"/>
</dbReference>
<dbReference type="InterPro" id="IPR000092">
    <property type="entry name" value="Polyprenyl_synt"/>
</dbReference>
<accession>A0A0F4GJV4</accession>
<keyword evidence="3" id="KW-0460">Magnesium</keyword>
<feature type="compositionally biased region" description="Polar residues" evidence="4">
    <location>
        <begin position="103"/>
        <end position="115"/>
    </location>
</feature>
<organism evidence="5 6">
    <name type="scientific">Zymoseptoria brevis</name>
    <dbReference type="NCBI Taxonomy" id="1047168"/>
    <lineage>
        <taxon>Eukaryota</taxon>
        <taxon>Fungi</taxon>
        <taxon>Dikarya</taxon>
        <taxon>Ascomycota</taxon>
        <taxon>Pezizomycotina</taxon>
        <taxon>Dothideomycetes</taxon>
        <taxon>Dothideomycetidae</taxon>
        <taxon>Mycosphaerellales</taxon>
        <taxon>Mycosphaerellaceae</taxon>
        <taxon>Zymoseptoria</taxon>
    </lineage>
</organism>
<gene>
    <name evidence="5" type="ORF">TI39_contig481g00001</name>
</gene>
<feature type="compositionally biased region" description="Basic residues" evidence="4">
    <location>
        <begin position="40"/>
        <end position="50"/>
    </location>
</feature>
<evidence type="ECO:0000256" key="4">
    <source>
        <dbReference type="SAM" id="MobiDB-lite"/>
    </source>
</evidence>
<dbReference type="InterPro" id="IPR033749">
    <property type="entry name" value="Polyprenyl_synt_CS"/>
</dbReference>
<dbReference type="GO" id="GO:0008299">
    <property type="term" value="P:isoprenoid biosynthetic process"/>
    <property type="evidence" value="ECO:0007669"/>
    <property type="project" value="InterPro"/>
</dbReference>
<feature type="region of interest" description="Disordered" evidence="4">
    <location>
        <begin position="1"/>
        <end position="59"/>
    </location>
</feature>
<dbReference type="PROSITE" id="PS00723">
    <property type="entry name" value="POLYPRENYL_SYNTHASE_1"/>
    <property type="match status" value="1"/>
</dbReference>
<dbReference type="EMBL" id="LAFY01000473">
    <property type="protein sequence ID" value="KJX97533.1"/>
    <property type="molecule type" value="Genomic_DNA"/>
</dbReference>
<reference evidence="5 6" key="1">
    <citation type="submission" date="2015-03" db="EMBL/GenBank/DDBJ databases">
        <title>RNA-seq based gene annotation and comparative genomics of four Zymoseptoria species reveal species-specific pathogenicity related genes and transposable element activity.</title>
        <authorList>
            <person name="Grandaubert J."/>
            <person name="Bhattacharyya A."/>
            <person name="Stukenbrock E.H."/>
        </authorList>
    </citation>
    <scope>NUCLEOTIDE SEQUENCE [LARGE SCALE GENOMIC DNA]</scope>
    <source>
        <strain evidence="5 6">Zb18110</strain>
    </source>
</reference>
<evidence type="ECO:0000256" key="1">
    <source>
        <dbReference type="ARBA" id="ARBA00022679"/>
    </source>
</evidence>
<feature type="compositionally biased region" description="Polar residues" evidence="4">
    <location>
        <begin position="9"/>
        <end position="28"/>
    </location>
</feature>
<dbReference type="AlphaFoldDB" id="A0A0F4GJV4"/>
<dbReference type="PANTHER" id="PTHR12001">
    <property type="entry name" value="GERANYLGERANYL PYROPHOSPHATE SYNTHASE"/>
    <property type="match status" value="1"/>
</dbReference>
<dbReference type="GO" id="GO:0046165">
    <property type="term" value="P:alcohol biosynthetic process"/>
    <property type="evidence" value="ECO:0007669"/>
    <property type="project" value="UniProtKB-ARBA"/>
</dbReference>
<dbReference type="CDD" id="cd00685">
    <property type="entry name" value="Trans_IPPS_HT"/>
    <property type="match status" value="1"/>
</dbReference>
<protein>
    <submittedName>
        <fullName evidence="5">Uncharacterized protein</fullName>
    </submittedName>
</protein>
<dbReference type="InterPro" id="IPR008949">
    <property type="entry name" value="Isoprenoid_synthase_dom_sf"/>
</dbReference>
<keyword evidence="1" id="KW-0808">Transferase</keyword>
<dbReference type="Proteomes" id="UP000033647">
    <property type="component" value="Unassembled WGS sequence"/>
</dbReference>
<name>A0A0F4GJV4_9PEZI</name>
<evidence type="ECO:0000256" key="2">
    <source>
        <dbReference type="ARBA" id="ARBA00022723"/>
    </source>
</evidence>
<proteinExistence type="predicted"/>
<dbReference type="GO" id="GO:0043386">
    <property type="term" value="P:mycotoxin biosynthetic process"/>
    <property type="evidence" value="ECO:0007669"/>
    <property type="project" value="UniProtKB-ARBA"/>
</dbReference>
<dbReference type="PANTHER" id="PTHR12001:SF44">
    <property type="entry name" value="GERANYLGERANYL PYROPHOSPHATE SYNTHASE"/>
    <property type="match status" value="1"/>
</dbReference>
<dbReference type="Gene3D" id="1.10.600.10">
    <property type="entry name" value="Farnesyl Diphosphate Synthase"/>
    <property type="match status" value="1"/>
</dbReference>
<keyword evidence="6" id="KW-1185">Reference proteome</keyword>
<feature type="compositionally biased region" description="Basic and acidic residues" evidence="4">
    <location>
        <begin position="150"/>
        <end position="181"/>
    </location>
</feature>
<dbReference type="GO" id="GO:0046872">
    <property type="term" value="F:metal ion binding"/>
    <property type="evidence" value="ECO:0007669"/>
    <property type="project" value="UniProtKB-KW"/>
</dbReference>
<dbReference type="STRING" id="1047168.A0A0F4GJV4"/>
<comment type="caution">
    <text evidence="5">The sequence shown here is derived from an EMBL/GenBank/DDBJ whole genome shotgun (WGS) entry which is preliminary data.</text>
</comment>
<evidence type="ECO:0000313" key="6">
    <source>
        <dbReference type="Proteomes" id="UP000033647"/>
    </source>
</evidence>
<dbReference type="OrthoDB" id="6921389at2759"/>
<dbReference type="GO" id="GO:0004659">
    <property type="term" value="F:prenyltransferase activity"/>
    <property type="evidence" value="ECO:0007669"/>
    <property type="project" value="InterPro"/>
</dbReference>